<dbReference type="InterPro" id="IPR051550">
    <property type="entry name" value="SCF-Subunits/Alg-Epimerases"/>
</dbReference>
<dbReference type="InterPro" id="IPR026464">
    <property type="entry name" value="NosD_copper_fam"/>
</dbReference>
<evidence type="ECO:0000313" key="5">
    <source>
        <dbReference type="Proteomes" id="UP000476837"/>
    </source>
</evidence>
<gene>
    <name evidence="4" type="primary">nosD</name>
    <name evidence="4" type="ORF">DS837_10405</name>
</gene>
<evidence type="ECO:0000313" key="4">
    <source>
        <dbReference type="EMBL" id="KAA0686111.1"/>
    </source>
</evidence>
<dbReference type="Gene3D" id="2.160.20.10">
    <property type="entry name" value="Single-stranded right-handed beta-helix, Pectin lyase-like"/>
    <property type="match status" value="2"/>
</dbReference>
<protein>
    <submittedName>
        <fullName evidence="4">Nitrous oxide reductase family maturation protein NosD</fullName>
    </submittedName>
</protein>
<keyword evidence="1" id="KW-0677">Repeat</keyword>
<dbReference type="InterPro" id="IPR006633">
    <property type="entry name" value="Carb-bd_sugar_hydrolysis-dom"/>
</dbReference>
<dbReference type="PANTHER" id="PTHR22990:SF15">
    <property type="entry name" value="F-BOX ONLY PROTEIN 10"/>
    <property type="match status" value="1"/>
</dbReference>
<reference evidence="4 5" key="1">
    <citation type="submission" date="2018-07" db="EMBL/GenBank/DDBJ databases">
        <title>Genome sequence of Roseomonas fauriae ATCC 49958.</title>
        <authorList>
            <person name="Sant'Anna F.H."/>
            <person name="Baldani J.I."/>
            <person name="Zilli J.E."/>
            <person name="Reis V.M."/>
            <person name="Hartmann A."/>
            <person name="Cruz L."/>
            <person name="de Souza E.M."/>
            <person name="de Oliveira Pedrosa F."/>
            <person name="Passaglia L.M.P."/>
        </authorList>
    </citation>
    <scope>NUCLEOTIDE SEQUENCE [LARGE SCALE GENOMIC DNA]</scope>
    <source>
        <strain evidence="4 5">ATCC 49958</strain>
    </source>
</reference>
<proteinExistence type="predicted"/>
<dbReference type="SUPFAM" id="SSF51126">
    <property type="entry name" value="Pectin lyase-like"/>
    <property type="match status" value="1"/>
</dbReference>
<name>A0A6L3B2F1_AZOBR</name>
<dbReference type="Proteomes" id="UP000476837">
    <property type="component" value="Unassembled WGS sequence"/>
</dbReference>
<feature type="region of interest" description="Disordered" evidence="2">
    <location>
        <begin position="398"/>
        <end position="421"/>
    </location>
</feature>
<evidence type="ECO:0000256" key="2">
    <source>
        <dbReference type="SAM" id="MobiDB-lite"/>
    </source>
</evidence>
<dbReference type="Pfam" id="PF05048">
    <property type="entry name" value="NosD"/>
    <property type="match status" value="1"/>
</dbReference>
<feature type="compositionally biased region" description="Basic and acidic residues" evidence="2">
    <location>
        <begin position="411"/>
        <end position="421"/>
    </location>
</feature>
<accession>A0A6L3B2F1</accession>
<evidence type="ECO:0000259" key="3">
    <source>
        <dbReference type="SMART" id="SM00722"/>
    </source>
</evidence>
<dbReference type="InterPro" id="IPR007742">
    <property type="entry name" value="NosD_dom"/>
</dbReference>
<dbReference type="InterPro" id="IPR011050">
    <property type="entry name" value="Pectin_lyase_fold/virulence"/>
</dbReference>
<dbReference type="AlphaFoldDB" id="A0A6L3B2F1"/>
<organism evidence="4 5">
    <name type="scientific">Azospirillum brasilense</name>
    <dbReference type="NCBI Taxonomy" id="192"/>
    <lineage>
        <taxon>Bacteria</taxon>
        <taxon>Pseudomonadati</taxon>
        <taxon>Pseudomonadota</taxon>
        <taxon>Alphaproteobacteria</taxon>
        <taxon>Rhodospirillales</taxon>
        <taxon>Azospirillaceae</taxon>
        <taxon>Azospirillum</taxon>
    </lineage>
</organism>
<dbReference type="NCBIfam" id="TIGR04247">
    <property type="entry name" value="NosD_copper_fam"/>
    <property type="match status" value="1"/>
</dbReference>
<feature type="domain" description="Carbohydrate-binding/sugar hydrolysis" evidence="3">
    <location>
        <begin position="189"/>
        <end position="350"/>
    </location>
</feature>
<dbReference type="PANTHER" id="PTHR22990">
    <property type="entry name" value="F-BOX ONLY PROTEIN"/>
    <property type="match status" value="1"/>
</dbReference>
<dbReference type="EMBL" id="QOKV01000005">
    <property type="protein sequence ID" value="KAA0686111.1"/>
    <property type="molecule type" value="Genomic_DNA"/>
</dbReference>
<dbReference type="SMART" id="SM00710">
    <property type="entry name" value="PbH1"/>
    <property type="match status" value="10"/>
</dbReference>
<dbReference type="SMART" id="SM00722">
    <property type="entry name" value="CASH"/>
    <property type="match status" value="2"/>
</dbReference>
<sequence>MALAMMAAGLPERAAAAVVEVPSDGEALVRAIASAAPGDVLRLKPGRHQGPVVIDRPLVLEGEPGAVVDGRRLGSVITVTAPNVTIRGLEIRDGGADQDQKPAGVHLERAAAGAVVEHNRLVDNRNGIVVSGAAQVTIRRNTVIGRKDLRLDHQGNGIQVTSAPGAQVVENNVSFSHDGILATTARKARLAANRISNVRFAVHVMYANDLQVSGNASYGNEFGYALMNATGLVVRHNLSEGDRYQGIAINYVNGSLIERNVVRGGPERCLFIFNSNANGFSDNRFEGCETGVHMTTGSEGNRLTGNAFVGNRTQVKYAGSRLYDWSVAGRGNYWSDNPAFDLNGDGIADAAYRPNDFVDRVVWAVPLAKLLLNSPAVQVVRWAQSQFPTISPGGVVDSAPLMIPPPAPRGWRKEPFSDEGS</sequence>
<comment type="caution">
    <text evidence="4">The sequence shown here is derived from an EMBL/GenBank/DDBJ whole genome shotgun (WGS) entry which is preliminary data.</text>
</comment>
<evidence type="ECO:0000256" key="1">
    <source>
        <dbReference type="ARBA" id="ARBA00022737"/>
    </source>
</evidence>
<dbReference type="InterPro" id="IPR012334">
    <property type="entry name" value="Pectin_lyas_fold"/>
</dbReference>
<feature type="domain" description="Carbohydrate-binding/sugar hydrolysis" evidence="3">
    <location>
        <begin position="35"/>
        <end position="183"/>
    </location>
</feature>
<dbReference type="InterPro" id="IPR006626">
    <property type="entry name" value="PbH1"/>
</dbReference>